<proteinExistence type="predicted"/>
<protein>
    <submittedName>
        <fullName evidence="1">Uncharacterized protein</fullName>
    </submittedName>
</protein>
<organism evidence="1 2">
    <name type="scientific">Candidatus Wolfebacteria bacterium GW2011_GWA2_47_9b</name>
    <dbReference type="NCBI Taxonomy" id="1619005"/>
    <lineage>
        <taxon>Bacteria</taxon>
        <taxon>Candidatus Wolfeibacteriota</taxon>
    </lineage>
</organism>
<sequence>MISDAAKAILPDDVKGFVYIRLAPAGFAEF</sequence>
<dbReference type="AlphaFoldDB" id="A0A0G1WHQ8"/>
<reference evidence="1 2" key="1">
    <citation type="journal article" date="2015" name="Nature">
        <title>rRNA introns, odd ribosomes, and small enigmatic genomes across a large radiation of phyla.</title>
        <authorList>
            <person name="Brown C.T."/>
            <person name="Hug L.A."/>
            <person name="Thomas B.C."/>
            <person name="Sharon I."/>
            <person name="Castelle C.J."/>
            <person name="Singh A."/>
            <person name="Wilkins M.J."/>
            <person name="Williams K.H."/>
            <person name="Banfield J.F."/>
        </authorList>
    </citation>
    <scope>NUCLEOTIDE SEQUENCE [LARGE SCALE GENOMIC DNA]</scope>
</reference>
<comment type="caution">
    <text evidence="1">The sequence shown here is derived from an EMBL/GenBank/DDBJ whole genome shotgun (WGS) entry which is preliminary data.</text>
</comment>
<evidence type="ECO:0000313" key="2">
    <source>
        <dbReference type="Proteomes" id="UP000033882"/>
    </source>
</evidence>
<gene>
    <name evidence="1" type="ORF">UY19_C0008G0017</name>
</gene>
<name>A0A0G1WHQ8_9BACT</name>
<evidence type="ECO:0000313" key="1">
    <source>
        <dbReference type="EMBL" id="KKU89863.1"/>
    </source>
</evidence>
<accession>A0A0G1WHQ8</accession>
<dbReference type="EMBL" id="LCPB01000008">
    <property type="protein sequence ID" value="KKU89863.1"/>
    <property type="molecule type" value="Genomic_DNA"/>
</dbReference>
<dbReference type="Proteomes" id="UP000033882">
    <property type="component" value="Unassembled WGS sequence"/>
</dbReference>